<name>A0A9X4XQI0_9BRAD</name>
<dbReference type="InterPro" id="IPR019289">
    <property type="entry name" value="Phage_tail_E/E"/>
</dbReference>
<organism evidence="1 2">
    <name type="scientific">Rhodoplanes serenus</name>
    <dbReference type="NCBI Taxonomy" id="200615"/>
    <lineage>
        <taxon>Bacteria</taxon>
        <taxon>Pseudomonadati</taxon>
        <taxon>Pseudomonadota</taxon>
        <taxon>Alphaproteobacteria</taxon>
        <taxon>Hyphomicrobiales</taxon>
        <taxon>Nitrobacteraceae</taxon>
        <taxon>Rhodoplanes</taxon>
    </lineage>
</organism>
<evidence type="ECO:0000313" key="1">
    <source>
        <dbReference type="EMBL" id="MTW16631.1"/>
    </source>
</evidence>
<dbReference type="Pfam" id="PF10109">
    <property type="entry name" value="Phage_TAC_7"/>
    <property type="match status" value="1"/>
</dbReference>
<proteinExistence type="predicted"/>
<sequence>MTADYDKRHSAEVALDFPIEIDGTTYNKLTMRRLKTRDSLKAAEYRGSDAKRGVLLLADLCDVSPDVIEELDDVDFQKLDQQLARFRGGQSAN</sequence>
<gene>
    <name evidence="1" type="ORF">GJ689_10485</name>
</gene>
<protein>
    <submittedName>
        <fullName evidence="1">Phage tail assembly protein</fullName>
    </submittedName>
</protein>
<dbReference type="AlphaFoldDB" id="A0A9X4XQI0"/>
<reference evidence="1 2" key="1">
    <citation type="submission" date="2019-11" db="EMBL/GenBank/DDBJ databases">
        <title>Whole-genome sequence of Rhodoplanes serenus DSM 18633, type strain.</title>
        <authorList>
            <person name="Kyndt J.A."/>
            <person name="Meyer T.E."/>
        </authorList>
    </citation>
    <scope>NUCLEOTIDE SEQUENCE [LARGE SCALE GENOMIC DNA]</scope>
    <source>
        <strain evidence="1 2">DSM 18633</strain>
    </source>
</reference>
<dbReference type="Proteomes" id="UP000438991">
    <property type="component" value="Unassembled WGS sequence"/>
</dbReference>
<evidence type="ECO:0000313" key="2">
    <source>
        <dbReference type="Proteomes" id="UP000438991"/>
    </source>
</evidence>
<dbReference type="RefSeq" id="WP_155479563.1">
    <property type="nucleotide sequence ID" value="NZ_WNKV01000007.1"/>
</dbReference>
<dbReference type="EMBL" id="WNKV01000007">
    <property type="protein sequence ID" value="MTW16631.1"/>
    <property type="molecule type" value="Genomic_DNA"/>
</dbReference>
<accession>A0A9X4XQI0</accession>
<comment type="caution">
    <text evidence="1">The sequence shown here is derived from an EMBL/GenBank/DDBJ whole genome shotgun (WGS) entry which is preliminary data.</text>
</comment>